<gene>
    <name evidence="8" type="ORF">GUY60_01070</name>
</gene>
<evidence type="ECO:0000259" key="7">
    <source>
        <dbReference type="Pfam" id="PF02803"/>
    </source>
</evidence>
<comment type="caution">
    <text evidence="8">The sequence shown here is derived from an EMBL/GenBank/DDBJ whole genome shotgun (WGS) entry which is preliminary data.</text>
</comment>
<dbReference type="NCBIfam" id="TIGR01930">
    <property type="entry name" value="AcCoA-C-Actrans"/>
    <property type="match status" value="1"/>
</dbReference>
<evidence type="ECO:0000256" key="5">
    <source>
        <dbReference type="RuleBase" id="RU003557"/>
    </source>
</evidence>
<feature type="domain" description="Thiolase N-terminal" evidence="6">
    <location>
        <begin position="5"/>
        <end position="259"/>
    </location>
</feature>
<feature type="domain" description="Thiolase C-terminal" evidence="7">
    <location>
        <begin position="269"/>
        <end position="390"/>
    </location>
</feature>
<dbReference type="PANTHER" id="PTHR43365:SF1">
    <property type="entry name" value="ACETYL-COA C-ACYLTRANSFERASE"/>
    <property type="match status" value="1"/>
</dbReference>
<evidence type="ECO:0000256" key="4">
    <source>
        <dbReference type="PIRSR" id="PIRSR000429-1"/>
    </source>
</evidence>
<dbReference type="InterPro" id="IPR020616">
    <property type="entry name" value="Thiolase_N"/>
</dbReference>
<keyword evidence="3 5" id="KW-0012">Acyltransferase</keyword>
<evidence type="ECO:0000256" key="3">
    <source>
        <dbReference type="ARBA" id="ARBA00023315"/>
    </source>
</evidence>
<proteinExistence type="inferred from homology"/>
<name>A0A964UJ03_9ACTN</name>
<dbReference type="InterPro" id="IPR016039">
    <property type="entry name" value="Thiolase-like"/>
</dbReference>
<dbReference type="Gene3D" id="3.40.47.10">
    <property type="match status" value="2"/>
</dbReference>
<dbReference type="EMBL" id="JAAAHS010000003">
    <property type="protein sequence ID" value="NBE50043.1"/>
    <property type="molecule type" value="Genomic_DNA"/>
</dbReference>
<sequence length="391" mass="40731">MHDAVIVDAVRTPIAKGKPGGALSGVHPVDLSALVLRALAERNALDPALVDDVLWGCVSQAGEQSACIARAAVLAAGWPDSVPGVTVDRQCGSSQEAVHMAAAAVVSGQHDIVIAGGVESMSRIPMWSARGTGELGAPFGPQVEQRYGRPYFEQGPGAEMIAEEFGLSRTDLDQHALDSHERAARAVDEGRFAGQLVPVPAPAGDGGATGEVTADEGVRRSGTLGRLRELPTPFKEYGVISPGNSSQISDGAAALLVTTGEVAARHGWRPLARVHTTAVVGVDPITMLKGPIPATEKVLKRSGLSLDAIGTYEINEAFASVSLGWQRQLGADYRRLNPDGGAIALGHPLGASGARLMTTLVHRMRDQGIRYGLQAMCEGGGMANATLLERL</sequence>
<dbReference type="EC" id="2.3.1.16" evidence="8"/>
<dbReference type="Pfam" id="PF00108">
    <property type="entry name" value="Thiolase_N"/>
    <property type="match status" value="1"/>
</dbReference>
<dbReference type="PANTHER" id="PTHR43365">
    <property type="entry name" value="BLR7806 PROTEIN"/>
    <property type="match status" value="1"/>
</dbReference>
<dbReference type="Pfam" id="PF02803">
    <property type="entry name" value="Thiolase_C"/>
    <property type="match status" value="1"/>
</dbReference>
<evidence type="ECO:0000313" key="8">
    <source>
        <dbReference type="EMBL" id="NBE50043.1"/>
    </source>
</evidence>
<feature type="active site" description="Proton acceptor" evidence="4">
    <location>
        <position position="347"/>
    </location>
</feature>
<keyword evidence="2 5" id="KW-0808">Transferase</keyword>
<dbReference type="OrthoDB" id="3761315at2"/>
<dbReference type="CDD" id="cd00751">
    <property type="entry name" value="thiolase"/>
    <property type="match status" value="1"/>
</dbReference>
<dbReference type="GO" id="GO:0003988">
    <property type="term" value="F:acetyl-CoA C-acyltransferase activity"/>
    <property type="evidence" value="ECO:0007669"/>
    <property type="project" value="UniProtKB-EC"/>
</dbReference>
<dbReference type="PIRSF" id="PIRSF000429">
    <property type="entry name" value="Ac-CoA_Ac_transf"/>
    <property type="match status" value="1"/>
</dbReference>
<dbReference type="InterPro" id="IPR020617">
    <property type="entry name" value="Thiolase_C"/>
</dbReference>
<dbReference type="AlphaFoldDB" id="A0A964UJ03"/>
<comment type="similarity">
    <text evidence="1 5">Belongs to the thiolase-like superfamily. Thiolase family.</text>
</comment>
<feature type="active site" description="Proton acceptor" evidence="4">
    <location>
        <position position="377"/>
    </location>
</feature>
<evidence type="ECO:0000259" key="6">
    <source>
        <dbReference type="Pfam" id="PF00108"/>
    </source>
</evidence>
<keyword evidence="9" id="KW-1185">Reference proteome</keyword>
<reference evidence="8" key="1">
    <citation type="submission" date="2020-01" db="EMBL/GenBank/DDBJ databases">
        <title>Whole-genome analyses of novel actinobacteria.</title>
        <authorList>
            <person name="Sahin N."/>
        </authorList>
    </citation>
    <scope>NUCLEOTIDE SEQUENCE</scope>
    <source>
        <strain evidence="8">YC537</strain>
    </source>
</reference>
<organism evidence="8 9">
    <name type="scientific">Streptomyces boluensis</name>
    <dbReference type="NCBI Taxonomy" id="1775135"/>
    <lineage>
        <taxon>Bacteria</taxon>
        <taxon>Bacillati</taxon>
        <taxon>Actinomycetota</taxon>
        <taxon>Actinomycetes</taxon>
        <taxon>Kitasatosporales</taxon>
        <taxon>Streptomycetaceae</taxon>
        <taxon>Streptomyces</taxon>
    </lineage>
</organism>
<protein>
    <submittedName>
        <fullName evidence="8">Acetyl-CoA C-acyltransferase</fullName>
        <ecNumber evidence="8">2.3.1.16</ecNumber>
    </submittedName>
</protein>
<evidence type="ECO:0000313" key="9">
    <source>
        <dbReference type="Proteomes" id="UP000598297"/>
    </source>
</evidence>
<dbReference type="PROSITE" id="PS00737">
    <property type="entry name" value="THIOLASE_2"/>
    <property type="match status" value="1"/>
</dbReference>
<dbReference type="Proteomes" id="UP000598297">
    <property type="component" value="Unassembled WGS sequence"/>
</dbReference>
<evidence type="ECO:0000256" key="1">
    <source>
        <dbReference type="ARBA" id="ARBA00010982"/>
    </source>
</evidence>
<evidence type="ECO:0000256" key="2">
    <source>
        <dbReference type="ARBA" id="ARBA00022679"/>
    </source>
</evidence>
<dbReference type="RefSeq" id="WP_161692922.1">
    <property type="nucleotide sequence ID" value="NZ_JAAAHS010000003.1"/>
</dbReference>
<feature type="active site" description="Acyl-thioester intermediate" evidence="4">
    <location>
        <position position="91"/>
    </location>
</feature>
<accession>A0A964UJ03</accession>
<dbReference type="SUPFAM" id="SSF53901">
    <property type="entry name" value="Thiolase-like"/>
    <property type="match status" value="2"/>
</dbReference>
<dbReference type="InterPro" id="IPR020613">
    <property type="entry name" value="Thiolase_CS"/>
</dbReference>
<dbReference type="InterPro" id="IPR002155">
    <property type="entry name" value="Thiolase"/>
</dbReference>